<accession>A0A6C0ADP1</accession>
<dbReference type="EMBL" id="MN740593">
    <property type="protein sequence ID" value="QHS77573.1"/>
    <property type="molecule type" value="Genomic_DNA"/>
</dbReference>
<dbReference type="AlphaFoldDB" id="A0A6C0ADP1"/>
<name>A0A6C0ADP1_9ZZZZ</name>
<evidence type="ECO:0000313" key="1">
    <source>
        <dbReference type="EMBL" id="QHS77573.1"/>
    </source>
</evidence>
<organism evidence="1">
    <name type="scientific">viral metagenome</name>
    <dbReference type="NCBI Taxonomy" id="1070528"/>
    <lineage>
        <taxon>unclassified sequences</taxon>
        <taxon>metagenomes</taxon>
        <taxon>organismal metagenomes</taxon>
    </lineage>
</organism>
<sequence>MEEYLKKYNISQEDIPDFADSIFNWKLLDFKEKKRFIKNFLLRYINDQDFRNKMKDYNYMIVFLDKKYLGPFKNSEDFQYLRTKGDHPRSFDIGISDLFQ</sequence>
<proteinExistence type="predicted"/>
<protein>
    <submittedName>
        <fullName evidence="1">Uncharacterized protein</fullName>
    </submittedName>
</protein>
<reference evidence="1" key="1">
    <citation type="journal article" date="2020" name="Nature">
        <title>Giant virus diversity and host interactions through global metagenomics.</title>
        <authorList>
            <person name="Schulz F."/>
            <person name="Roux S."/>
            <person name="Paez-Espino D."/>
            <person name="Jungbluth S."/>
            <person name="Walsh D.A."/>
            <person name="Denef V.J."/>
            <person name="McMahon K.D."/>
            <person name="Konstantinidis K.T."/>
            <person name="Eloe-Fadrosh E.A."/>
            <person name="Kyrpides N.C."/>
            <person name="Woyke T."/>
        </authorList>
    </citation>
    <scope>NUCLEOTIDE SEQUENCE</scope>
    <source>
        <strain evidence="1">GVMAG-S-1021933-23</strain>
    </source>
</reference>